<dbReference type="GO" id="GO:0046306">
    <property type="term" value="P:alkanesulfonate catabolic process"/>
    <property type="evidence" value="ECO:0007669"/>
    <property type="project" value="TreeGrafter"/>
</dbReference>
<dbReference type="Gene3D" id="3.20.20.30">
    <property type="entry name" value="Luciferase-like domain"/>
    <property type="match status" value="1"/>
</dbReference>
<evidence type="ECO:0000259" key="6">
    <source>
        <dbReference type="Pfam" id="PF00296"/>
    </source>
</evidence>
<evidence type="ECO:0000256" key="1">
    <source>
        <dbReference type="ARBA" id="ARBA00022630"/>
    </source>
</evidence>
<keyword evidence="3" id="KW-0560">Oxidoreductase</keyword>
<feature type="region of interest" description="Disordered" evidence="5">
    <location>
        <begin position="1"/>
        <end position="28"/>
    </location>
</feature>
<dbReference type="EMBL" id="JAADZU010000064">
    <property type="protein sequence ID" value="NDK91329.1"/>
    <property type="molecule type" value="Genomic_DNA"/>
</dbReference>
<dbReference type="CDD" id="cd01094">
    <property type="entry name" value="Alkanesulfonate_monoxygenase"/>
    <property type="match status" value="1"/>
</dbReference>
<dbReference type="PANTHER" id="PTHR42847">
    <property type="entry name" value="ALKANESULFONATE MONOOXYGENASE"/>
    <property type="match status" value="1"/>
</dbReference>
<keyword evidence="4" id="KW-0503">Monooxygenase</keyword>
<reference evidence="7 8" key="1">
    <citation type="submission" date="2020-01" db="EMBL/GenBank/DDBJ databases">
        <title>Investigation of new actinobacteria for the biodesulphurisation of diesel fuel.</title>
        <authorList>
            <person name="Athi Narayanan S.M."/>
        </authorList>
    </citation>
    <scope>NUCLEOTIDE SEQUENCE [LARGE SCALE GENOMIC DNA]</scope>
    <source>
        <strain evidence="7 8">213E</strain>
    </source>
</reference>
<comment type="caution">
    <text evidence="7">The sequence shown here is derived from an EMBL/GenBank/DDBJ whole genome shotgun (WGS) entry which is preliminary data.</text>
</comment>
<name>A0A7K3LSW1_9ACTN</name>
<dbReference type="RefSeq" id="WP_059039308.1">
    <property type="nucleotide sequence ID" value="NZ_JAADZU010000064.1"/>
</dbReference>
<dbReference type="Proteomes" id="UP000466307">
    <property type="component" value="Unassembled WGS sequence"/>
</dbReference>
<sequence>MPVDLRTRNSFHGKRKTSDSPYGGPASFFVAESSPPETDASIVERGGREAEQDGFTSILVNQFSDRPDVWATAGWILAHTDTITVAAAHRVGLQSPTVAARSLATLDRLSGGRTTIHIIQGSSDQDMQREGDWLPKEERYRRSHEYLDVFKQELTATEPFDYSGEFYRIAGARSATLPIRKPRPLISSAGASDAGIELAATHSDIYALPTVPLSDTPALIGRVADAAAAKGREIGFWLGGFNVILAPTVEQAWAKAEGITREVLDYQERTGYRPDQTRMTGLADDADRELDLRSRTDSPEDAFYGRLGALTNHGPSLVGSPESVARAYLEYYKLGIGVLTIGGAGELQPRTGEPELVDAEHRDLLRALIGEVKSLTDAHDRETATPVGVG</sequence>
<gene>
    <name evidence="7" type="ORF">GYA93_17335</name>
</gene>
<dbReference type="InterPro" id="IPR036661">
    <property type="entry name" value="Luciferase-like_sf"/>
</dbReference>
<dbReference type="PANTHER" id="PTHR42847:SF9">
    <property type="entry name" value="BLL6451 PROTEIN"/>
    <property type="match status" value="1"/>
</dbReference>
<accession>A0A7K3LSW1</accession>
<keyword evidence="1" id="KW-0285">Flavoprotein</keyword>
<dbReference type="GO" id="GO:0008726">
    <property type="term" value="F:alkanesulfonate monooxygenase activity"/>
    <property type="evidence" value="ECO:0007669"/>
    <property type="project" value="TreeGrafter"/>
</dbReference>
<organism evidence="7 8">
    <name type="scientific">Gordonia desulfuricans</name>
    <dbReference type="NCBI Taxonomy" id="89051"/>
    <lineage>
        <taxon>Bacteria</taxon>
        <taxon>Bacillati</taxon>
        <taxon>Actinomycetota</taxon>
        <taxon>Actinomycetes</taxon>
        <taxon>Mycobacteriales</taxon>
        <taxon>Gordoniaceae</taxon>
        <taxon>Gordonia</taxon>
    </lineage>
</organism>
<keyword evidence="2" id="KW-0288">FMN</keyword>
<protein>
    <submittedName>
        <fullName evidence="7">LLM class flavin-dependent oxidoreductase</fullName>
    </submittedName>
</protein>
<dbReference type="InterPro" id="IPR011251">
    <property type="entry name" value="Luciferase-like_dom"/>
</dbReference>
<dbReference type="Pfam" id="PF00296">
    <property type="entry name" value="Bac_luciferase"/>
    <property type="match status" value="1"/>
</dbReference>
<evidence type="ECO:0000313" key="8">
    <source>
        <dbReference type="Proteomes" id="UP000466307"/>
    </source>
</evidence>
<evidence type="ECO:0000313" key="7">
    <source>
        <dbReference type="EMBL" id="NDK91329.1"/>
    </source>
</evidence>
<keyword evidence="8" id="KW-1185">Reference proteome</keyword>
<proteinExistence type="predicted"/>
<evidence type="ECO:0000256" key="5">
    <source>
        <dbReference type="SAM" id="MobiDB-lite"/>
    </source>
</evidence>
<evidence type="ECO:0000256" key="3">
    <source>
        <dbReference type="ARBA" id="ARBA00023002"/>
    </source>
</evidence>
<dbReference type="AlphaFoldDB" id="A0A7K3LSW1"/>
<feature type="domain" description="Luciferase-like" evidence="6">
    <location>
        <begin position="45"/>
        <end position="336"/>
    </location>
</feature>
<evidence type="ECO:0000256" key="4">
    <source>
        <dbReference type="ARBA" id="ARBA00023033"/>
    </source>
</evidence>
<dbReference type="InterPro" id="IPR050172">
    <property type="entry name" value="SsuD_RutA_monooxygenase"/>
</dbReference>
<dbReference type="SUPFAM" id="SSF51679">
    <property type="entry name" value="Bacterial luciferase-like"/>
    <property type="match status" value="1"/>
</dbReference>
<evidence type="ECO:0000256" key="2">
    <source>
        <dbReference type="ARBA" id="ARBA00022643"/>
    </source>
</evidence>